<evidence type="ECO:0000313" key="3">
    <source>
        <dbReference type="EMBL" id="GGD75079.1"/>
    </source>
</evidence>
<dbReference type="PANTHER" id="PTHR43205:SF7">
    <property type="entry name" value="PROSTAGLANDIN REDUCTASE 1"/>
    <property type="match status" value="1"/>
</dbReference>
<reference evidence="3" key="1">
    <citation type="journal article" date="2014" name="Int. J. Syst. Evol. Microbiol.">
        <title>Complete genome sequence of Corynebacterium casei LMG S-19264T (=DSM 44701T), isolated from a smear-ripened cheese.</title>
        <authorList>
            <consortium name="US DOE Joint Genome Institute (JGI-PGF)"/>
            <person name="Walter F."/>
            <person name="Albersmeier A."/>
            <person name="Kalinowski J."/>
            <person name="Ruckert C."/>
        </authorList>
    </citation>
    <scope>NUCLEOTIDE SEQUENCE</scope>
    <source>
        <strain evidence="3">CGMCC 1.15360</strain>
    </source>
</reference>
<gene>
    <name evidence="3" type="ORF">GCM10010990_25890</name>
</gene>
<protein>
    <submittedName>
        <fullName evidence="3">NADP-dependent oxidoreductase</fullName>
    </submittedName>
</protein>
<feature type="domain" description="Enoyl reductase (ER)" evidence="2">
    <location>
        <begin position="18"/>
        <end position="332"/>
    </location>
</feature>
<dbReference type="InterPro" id="IPR020843">
    <property type="entry name" value="ER"/>
</dbReference>
<dbReference type="CDD" id="cd05288">
    <property type="entry name" value="PGDH"/>
    <property type="match status" value="1"/>
</dbReference>
<proteinExistence type="predicted"/>
<dbReference type="FunFam" id="3.40.50.720:FF:000121">
    <property type="entry name" value="Prostaglandin reductase 2"/>
    <property type="match status" value="1"/>
</dbReference>
<keyword evidence="4" id="KW-1185">Reference proteome</keyword>
<keyword evidence="1" id="KW-0560">Oxidoreductase</keyword>
<sequence>MKASREVRLKKYAKGSVSADNFEIAQVDLPDLADGEVLVRNIWMSVDPATRIRMADMSGFDSPIPAFTVGAPLDGGAIGEVVKSRSPDFDTGDTVQSWLGWREAFVAPGAALQKINAPGIPVQSLLGPAGVTGLTAYAGLKTALPKAGETIFVSSAAGAVGSIVCQLAKAGGLIVIGSAGGAEKCAYLREIGVDHAIDYKAEPDMLAALRRVAPEGIDIYFDNVAGAQLEAAIAAGRDNARIILCGSVSTVNDEAPSPGPRNLILMIGKQMRMEGVTVFHHFHEMPEFLQELQRLVAAGKMTWRETVFEGIESAPEALAALFDGSALGKALVKLGA</sequence>
<name>A0A916Z403_9SPHN</name>
<reference evidence="3" key="2">
    <citation type="submission" date="2020-09" db="EMBL/GenBank/DDBJ databases">
        <authorList>
            <person name="Sun Q."/>
            <person name="Zhou Y."/>
        </authorList>
    </citation>
    <scope>NUCLEOTIDE SEQUENCE</scope>
    <source>
        <strain evidence="3">CGMCC 1.15360</strain>
    </source>
</reference>
<dbReference type="EMBL" id="BMIP01000006">
    <property type="protein sequence ID" value="GGD75079.1"/>
    <property type="molecule type" value="Genomic_DNA"/>
</dbReference>
<dbReference type="InterPro" id="IPR013149">
    <property type="entry name" value="ADH-like_C"/>
</dbReference>
<dbReference type="AlphaFoldDB" id="A0A916Z403"/>
<comment type="caution">
    <text evidence="3">The sequence shown here is derived from an EMBL/GenBank/DDBJ whole genome shotgun (WGS) entry which is preliminary data.</text>
</comment>
<evidence type="ECO:0000256" key="1">
    <source>
        <dbReference type="ARBA" id="ARBA00023002"/>
    </source>
</evidence>
<organism evidence="3 4">
    <name type="scientific">Croceicoccus mobilis</name>
    <dbReference type="NCBI Taxonomy" id="1703339"/>
    <lineage>
        <taxon>Bacteria</taxon>
        <taxon>Pseudomonadati</taxon>
        <taxon>Pseudomonadota</taxon>
        <taxon>Alphaproteobacteria</taxon>
        <taxon>Sphingomonadales</taxon>
        <taxon>Erythrobacteraceae</taxon>
        <taxon>Croceicoccus</taxon>
    </lineage>
</organism>
<dbReference type="GO" id="GO:0016628">
    <property type="term" value="F:oxidoreductase activity, acting on the CH-CH group of donors, NAD or NADP as acceptor"/>
    <property type="evidence" value="ECO:0007669"/>
    <property type="project" value="InterPro"/>
</dbReference>
<dbReference type="InterPro" id="IPR011032">
    <property type="entry name" value="GroES-like_sf"/>
</dbReference>
<dbReference type="InterPro" id="IPR036291">
    <property type="entry name" value="NAD(P)-bd_dom_sf"/>
</dbReference>
<dbReference type="InterPro" id="IPR041694">
    <property type="entry name" value="ADH_N_2"/>
</dbReference>
<dbReference type="InterPro" id="IPR045010">
    <property type="entry name" value="MDR_fam"/>
</dbReference>
<dbReference type="Pfam" id="PF00107">
    <property type="entry name" value="ADH_zinc_N"/>
    <property type="match status" value="1"/>
</dbReference>
<dbReference type="Proteomes" id="UP000612349">
    <property type="component" value="Unassembled WGS sequence"/>
</dbReference>
<evidence type="ECO:0000313" key="4">
    <source>
        <dbReference type="Proteomes" id="UP000612349"/>
    </source>
</evidence>
<dbReference type="OrthoDB" id="9805663at2"/>
<dbReference type="SUPFAM" id="SSF50129">
    <property type="entry name" value="GroES-like"/>
    <property type="match status" value="1"/>
</dbReference>
<evidence type="ECO:0000259" key="2">
    <source>
        <dbReference type="SMART" id="SM00829"/>
    </source>
</evidence>
<accession>A0A916Z403</accession>
<dbReference type="Pfam" id="PF16884">
    <property type="entry name" value="ADH_N_2"/>
    <property type="match status" value="1"/>
</dbReference>
<dbReference type="SUPFAM" id="SSF51735">
    <property type="entry name" value="NAD(P)-binding Rossmann-fold domains"/>
    <property type="match status" value="1"/>
</dbReference>
<dbReference type="SMART" id="SM00829">
    <property type="entry name" value="PKS_ER"/>
    <property type="match status" value="1"/>
</dbReference>
<dbReference type="Gene3D" id="3.40.50.720">
    <property type="entry name" value="NAD(P)-binding Rossmann-like Domain"/>
    <property type="match status" value="1"/>
</dbReference>
<dbReference type="PANTHER" id="PTHR43205">
    <property type="entry name" value="PROSTAGLANDIN REDUCTASE"/>
    <property type="match status" value="1"/>
</dbReference>
<dbReference type="Gene3D" id="3.90.180.10">
    <property type="entry name" value="Medium-chain alcohol dehydrogenases, catalytic domain"/>
    <property type="match status" value="1"/>
</dbReference>